<dbReference type="PANTHER" id="PTHR12835">
    <property type="entry name" value="BIOTIN PROTEIN LIGASE"/>
    <property type="match status" value="1"/>
</dbReference>
<proteinExistence type="predicted"/>
<dbReference type="OrthoDB" id="9807064at2"/>
<dbReference type="AlphaFoldDB" id="A0A2Z3JMJ8"/>
<sequence>MIARFIEALDSAQPEAALAQPLSLSPGELQTLALEARQLGVPVESSGAGYALAAGTPTPAALRAEGFTGAYRYLAQVGSTQDEVRRWADDPHDPAPPGAAVLAETQLAGRGRRGRVWQPTPGQALTFSVLLPAEVLSPDSLPLLPLAAGVALREACLGRLPPGTAAPGLKWPNDLLAPDGRKLAGILLEAELRGGSVRRAVLGIGLNVTSAPPGAACLADLAPGYPLNRAALLASLLRSLDLWCRVPGSEVRQAWQAANVTLGRDVQVQAAGGLVQGRACALTEWGELQVLTPQGQTLTIGAGDVELVGALR</sequence>
<dbReference type="Gene3D" id="2.30.30.100">
    <property type="match status" value="1"/>
</dbReference>
<dbReference type="SUPFAM" id="SSF55681">
    <property type="entry name" value="Class II aaRS and biotin synthetases"/>
    <property type="match status" value="1"/>
</dbReference>
<keyword evidence="1 5" id="KW-0436">Ligase</keyword>
<dbReference type="InterPro" id="IPR004408">
    <property type="entry name" value="Biotin_CoA_COase_ligase"/>
</dbReference>
<dbReference type="EMBL" id="CP029494">
    <property type="protein sequence ID" value="AWN24721.1"/>
    <property type="molecule type" value="Genomic_DNA"/>
</dbReference>
<keyword evidence="6" id="KW-1185">Reference proteome</keyword>
<dbReference type="NCBIfam" id="TIGR00121">
    <property type="entry name" value="birA_ligase"/>
    <property type="match status" value="1"/>
</dbReference>
<feature type="domain" description="BPL/LPL catalytic" evidence="4">
    <location>
        <begin position="66"/>
        <end position="248"/>
    </location>
</feature>
<evidence type="ECO:0000313" key="6">
    <source>
        <dbReference type="Proteomes" id="UP000245368"/>
    </source>
</evidence>
<evidence type="ECO:0000256" key="3">
    <source>
        <dbReference type="ARBA" id="ARBA00024227"/>
    </source>
</evidence>
<dbReference type="GO" id="GO:0005737">
    <property type="term" value="C:cytoplasm"/>
    <property type="evidence" value="ECO:0007669"/>
    <property type="project" value="TreeGrafter"/>
</dbReference>
<evidence type="ECO:0000256" key="2">
    <source>
        <dbReference type="ARBA" id="ARBA00023267"/>
    </source>
</evidence>
<name>A0A2Z3JMJ8_9DEIO</name>
<dbReference type="PROSITE" id="PS51733">
    <property type="entry name" value="BPL_LPL_CATALYTIC"/>
    <property type="match status" value="1"/>
</dbReference>
<dbReference type="KEGG" id="dez:DKM44_14850"/>
<dbReference type="InterPro" id="IPR045864">
    <property type="entry name" value="aa-tRNA-synth_II/BPL/LPL"/>
</dbReference>
<dbReference type="PANTHER" id="PTHR12835:SF5">
    <property type="entry name" value="BIOTIN--PROTEIN LIGASE"/>
    <property type="match status" value="1"/>
</dbReference>
<dbReference type="CDD" id="cd16442">
    <property type="entry name" value="BPL"/>
    <property type="match status" value="1"/>
</dbReference>
<keyword evidence="2" id="KW-0092">Biotin</keyword>
<dbReference type="Gene3D" id="3.30.930.10">
    <property type="entry name" value="Bira Bifunctional Protein, Domain 2"/>
    <property type="match status" value="1"/>
</dbReference>
<gene>
    <name evidence="5" type="ORF">DKM44_14850</name>
</gene>
<dbReference type="GO" id="GO:0004077">
    <property type="term" value="F:biotin--[biotin carboxyl-carrier protein] ligase activity"/>
    <property type="evidence" value="ECO:0007669"/>
    <property type="project" value="UniProtKB-EC"/>
</dbReference>
<protein>
    <recommendedName>
        <fullName evidence="3">biotin--[biotin carboxyl-carrier protein] ligase</fullName>
        <ecNumber evidence="3">6.3.4.15</ecNumber>
    </recommendedName>
</protein>
<evidence type="ECO:0000256" key="1">
    <source>
        <dbReference type="ARBA" id="ARBA00022598"/>
    </source>
</evidence>
<dbReference type="EC" id="6.3.4.15" evidence="3"/>
<dbReference type="InterPro" id="IPR003142">
    <property type="entry name" value="BPL_C"/>
</dbReference>
<evidence type="ECO:0000259" key="4">
    <source>
        <dbReference type="PROSITE" id="PS51733"/>
    </source>
</evidence>
<reference evidence="5 6" key="1">
    <citation type="submission" date="2018-05" db="EMBL/GenBank/DDBJ databases">
        <title>Complete Genome Sequence of Deinococcus sp. strain 17bor-2.</title>
        <authorList>
            <person name="Srinivasan S."/>
        </authorList>
    </citation>
    <scope>NUCLEOTIDE SEQUENCE [LARGE SCALE GENOMIC DNA]</scope>
    <source>
        <strain evidence="5 6">17bor-2</strain>
    </source>
</reference>
<dbReference type="Pfam" id="PF02237">
    <property type="entry name" value="BPL_C"/>
    <property type="match status" value="1"/>
</dbReference>
<dbReference type="InterPro" id="IPR004143">
    <property type="entry name" value="BPL_LPL_catalytic"/>
</dbReference>
<accession>A0A2Z3JMJ8</accession>
<organism evidence="5 6">
    <name type="scientific">Deinococcus irradiatisoli</name>
    <dbReference type="NCBI Taxonomy" id="2202254"/>
    <lineage>
        <taxon>Bacteria</taxon>
        <taxon>Thermotogati</taxon>
        <taxon>Deinococcota</taxon>
        <taxon>Deinococci</taxon>
        <taxon>Deinococcales</taxon>
        <taxon>Deinococcaceae</taxon>
        <taxon>Deinococcus</taxon>
    </lineage>
</organism>
<dbReference type="Proteomes" id="UP000245368">
    <property type="component" value="Chromosome"/>
</dbReference>
<dbReference type="Pfam" id="PF03099">
    <property type="entry name" value="BPL_LplA_LipB"/>
    <property type="match status" value="1"/>
</dbReference>
<evidence type="ECO:0000313" key="5">
    <source>
        <dbReference type="EMBL" id="AWN24721.1"/>
    </source>
</evidence>